<evidence type="ECO:0000256" key="1">
    <source>
        <dbReference type="SAM" id="MobiDB-lite"/>
    </source>
</evidence>
<feature type="region of interest" description="Disordered" evidence="1">
    <location>
        <begin position="86"/>
        <end position="105"/>
    </location>
</feature>
<name>A0A1E3PZL1_LIPST</name>
<reference evidence="2 3" key="1">
    <citation type="journal article" date="2016" name="Proc. Natl. Acad. Sci. U.S.A.">
        <title>Comparative genomics of biotechnologically important yeasts.</title>
        <authorList>
            <person name="Riley R."/>
            <person name="Haridas S."/>
            <person name="Wolfe K.H."/>
            <person name="Lopes M.R."/>
            <person name="Hittinger C.T."/>
            <person name="Goeker M."/>
            <person name="Salamov A.A."/>
            <person name="Wisecaver J.H."/>
            <person name="Long T.M."/>
            <person name="Calvey C.H."/>
            <person name="Aerts A.L."/>
            <person name="Barry K.W."/>
            <person name="Choi C."/>
            <person name="Clum A."/>
            <person name="Coughlan A.Y."/>
            <person name="Deshpande S."/>
            <person name="Douglass A.P."/>
            <person name="Hanson S.J."/>
            <person name="Klenk H.-P."/>
            <person name="LaButti K.M."/>
            <person name="Lapidus A."/>
            <person name="Lindquist E.A."/>
            <person name="Lipzen A.M."/>
            <person name="Meier-Kolthoff J.P."/>
            <person name="Ohm R.A."/>
            <person name="Otillar R.P."/>
            <person name="Pangilinan J.L."/>
            <person name="Peng Y."/>
            <person name="Rokas A."/>
            <person name="Rosa C.A."/>
            <person name="Scheuner C."/>
            <person name="Sibirny A.A."/>
            <person name="Slot J.C."/>
            <person name="Stielow J.B."/>
            <person name="Sun H."/>
            <person name="Kurtzman C.P."/>
            <person name="Blackwell M."/>
            <person name="Grigoriev I.V."/>
            <person name="Jeffries T.W."/>
        </authorList>
    </citation>
    <scope>NUCLEOTIDE SEQUENCE [LARGE SCALE GENOMIC DNA]</scope>
    <source>
        <strain evidence="2 3">NRRL Y-11557</strain>
    </source>
</reference>
<proteinExistence type="predicted"/>
<protein>
    <submittedName>
        <fullName evidence="2">Uncharacterized protein</fullName>
    </submittedName>
</protein>
<organism evidence="2 3">
    <name type="scientific">Lipomyces starkeyi NRRL Y-11557</name>
    <dbReference type="NCBI Taxonomy" id="675824"/>
    <lineage>
        <taxon>Eukaryota</taxon>
        <taxon>Fungi</taxon>
        <taxon>Dikarya</taxon>
        <taxon>Ascomycota</taxon>
        <taxon>Saccharomycotina</taxon>
        <taxon>Lipomycetes</taxon>
        <taxon>Lipomycetales</taxon>
        <taxon>Lipomycetaceae</taxon>
        <taxon>Lipomyces</taxon>
    </lineage>
</organism>
<keyword evidence="3" id="KW-1185">Reference proteome</keyword>
<dbReference type="AlphaFoldDB" id="A0A1E3PZL1"/>
<gene>
    <name evidence="2" type="ORF">LIPSTDRAFT_156288</name>
</gene>
<evidence type="ECO:0000313" key="2">
    <source>
        <dbReference type="EMBL" id="ODQ70704.1"/>
    </source>
</evidence>
<dbReference type="Proteomes" id="UP000094385">
    <property type="component" value="Unassembled WGS sequence"/>
</dbReference>
<sequence length="205" mass="23845">MPKTIDQLQRQAEKIKKYLRRRTVSSPSPTNVAVDQMNKCTELAIYRAVILNNQLTQLQDTVQLQKRKREAPRSFITSNTILTGAEDQRHTPSQEQMVQGEKQGTPVLNPTSYNRRCGRCKEIGHNSRTCNWIKNKFFIGYNVIYLRCGLLFRKINRIACFSDPLARLVRWVADHFIVVVIPIICRQYIRKTLLCSTANMLQKYN</sequence>
<dbReference type="EMBL" id="KV454299">
    <property type="protein sequence ID" value="ODQ70704.1"/>
    <property type="molecule type" value="Genomic_DNA"/>
</dbReference>
<evidence type="ECO:0000313" key="3">
    <source>
        <dbReference type="Proteomes" id="UP000094385"/>
    </source>
</evidence>
<accession>A0A1E3PZL1</accession>